<accession>A0A7V5P0U7</accession>
<dbReference type="Gene3D" id="2.40.10.220">
    <property type="entry name" value="predicted glycosyltransferase like domains"/>
    <property type="match status" value="1"/>
</dbReference>
<sequence>MSWQYFESGYERTTDKNLIRILLDDLRERAYWLQFVASGFRSGPTILLEIKKNRLIFDLPRPWNANLKVARVIYRDQEKIQHSFKVKIFETDPEEKVVITSFPKEYFRLERRRFYRVSVPEGSEAIFKYNGEEIKADVLNISGCGMAILAPKGTRLEVQDFLEDVELHLMVSAGKAHDQKIRIPRARIVREVPRNRARKLYGVEFLLEKEKDREPILRYTIKRELELRKAES</sequence>
<reference evidence="2" key="1">
    <citation type="journal article" date="2020" name="mSystems">
        <title>Genome- and Community-Level Interaction Insights into Carbon Utilization and Element Cycling Functions of Hydrothermarchaeota in Hydrothermal Sediment.</title>
        <authorList>
            <person name="Zhou Z."/>
            <person name="Liu Y."/>
            <person name="Xu W."/>
            <person name="Pan J."/>
            <person name="Luo Z.H."/>
            <person name="Li M."/>
        </authorList>
    </citation>
    <scope>NUCLEOTIDE SEQUENCE [LARGE SCALE GENOMIC DNA]</scope>
    <source>
        <strain evidence="2">HyVt-533</strain>
    </source>
</reference>
<dbReference type="SUPFAM" id="SSF141371">
    <property type="entry name" value="PilZ domain-like"/>
    <property type="match status" value="1"/>
</dbReference>
<comment type="caution">
    <text evidence="2">The sequence shown here is derived from an EMBL/GenBank/DDBJ whole genome shotgun (WGS) entry which is preliminary data.</text>
</comment>
<organism evidence="2">
    <name type="scientific">Thermodesulfatator atlanticus</name>
    <dbReference type="NCBI Taxonomy" id="501497"/>
    <lineage>
        <taxon>Bacteria</taxon>
        <taxon>Pseudomonadati</taxon>
        <taxon>Thermodesulfobacteriota</taxon>
        <taxon>Thermodesulfobacteria</taxon>
        <taxon>Thermodesulfobacteriales</taxon>
        <taxon>Thermodesulfatatoraceae</taxon>
        <taxon>Thermodesulfatator</taxon>
    </lineage>
</organism>
<dbReference type="GO" id="GO:0035438">
    <property type="term" value="F:cyclic-di-GMP binding"/>
    <property type="evidence" value="ECO:0007669"/>
    <property type="project" value="InterPro"/>
</dbReference>
<dbReference type="Proteomes" id="UP000886101">
    <property type="component" value="Unassembled WGS sequence"/>
</dbReference>
<proteinExistence type="predicted"/>
<name>A0A7V5P0U7_9BACT</name>
<dbReference type="AlphaFoldDB" id="A0A7V5P0U7"/>
<dbReference type="Pfam" id="PF07238">
    <property type="entry name" value="PilZ"/>
    <property type="match status" value="1"/>
</dbReference>
<dbReference type="EMBL" id="DROK01000203">
    <property type="protein sequence ID" value="HHI97583.1"/>
    <property type="molecule type" value="Genomic_DNA"/>
</dbReference>
<protein>
    <recommendedName>
        <fullName evidence="1">PilZ domain-containing protein</fullName>
    </recommendedName>
</protein>
<evidence type="ECO:0000313" key="2">
    <source>
        <dbReference type="EMBL" id="HHI97583.1"/>
    </source>
</evidence>
<gene>
    <name evidence="2" type="ORF">ENJ96_06995</name>
</gene>
<feature type="domain" description="PilZ" evidence="1">
    <location>
        <begin position="110"/>
        <end position="220"/>
    </location>
</feature>
<evidence type="ECO:0000259" key="1">
    <source>
        <dbReference type="Pfam" id="PF07238"/>
    </source>
</evidence>
<dbReference type="InterPro" id="IPR009875">
    <property type="entry name" value="PilZ_domain"/>
</dbReference>